<reference evidence="2" key="1">
    <citation type="submission" date="2021-03" db="EMBL/GenBank/DDBJ databases">
        <title>Chromosome level genome of the anhydrobiotic midge Polypedilum vanderplanki.</title>
        <authorList>
            <person name="Yoshida Y."/>
            <person name="Kikawada T."/>
            <person name="Gusev O."/>
        </authorList>
    </citation>
    <scope>NUCLEOTIDE SEQUENCE</scope>
    <source>
        <strain evidence="2">NIAS01</strain>
        <tissue evidence="2">Whole body or cell culture</tissue>
    </source>
</reference>
<dbReference type="AlphaFoldDB" id="A0A9J6C9D7"/>
<evidence type="ECO:0000313" key="2">
    <source>
        <dbReference type="EMBL" id="KAG5678756.1"/>
    </source>
</evidence>
<protein>
    <submittedName>
        <fullName evidence="2">Uncharacterized protein</fullName>
    </submittedName>
</protein>
<name>A0A9J6C9D7_POLVA</name>
<comment type="caution">
    <text evidence="2">The sequence shown here is derived from an EMBL/GenBank/DDBJ whole genome shotgun (WGS) entry which is preliminary data.</text>
</comment>
<dbReference type="GO" id="GO:0035869">
    <property type="term" value="C:ciliary transition zone"/>
    <property type="evidence" value="ECO:0007669"/>
    <property type="project" value="TreeGrafter"/>
</dbReference>
<organism evidence="2 3">
    <name type="scientific">Polypedilum vanderplanki</name>
    <name type="common">Sleeping chironomid midge</name>
    <dbReference type="NCBI Taxonomy" id="319348"/>
    <lineage>
        <taxon>Eukaryota</taxon>
        <taxon>Metazoa</taxon>
        <taxon>Ecdysozoa</taxon>
        <taxon>Arthropoda</taxon>
        <taxon>Hexapoda</taxon>
        <taxon>Insecta</taxon>
        <taxon>Pterygota</taxon>
        <taxon>Neoptera</taxon>
        <taxon>Endopterygota</taxon>
        <taxon>Diptera</taxon>
        <taxon>Nematocera</taxon>
        <taxon>Chironomoidea</taxon>
        <taxon>Chironomidae</taxon>
        <taxon>Chironominae</taxon>
        <taxon>Polypedilum</taxon>
        <taxon>Polypedilum</taxon>
    </lineage>
</organism>
<feature type="compositionally biased region" description="Acidic residues" evidence="1">
    <location>
        <begin position="300"/>
        <end position="310"/>
    </location>
</feature>
<dbReference type="EMBL" id="JADBJN010000002">
    <property type="protein sequence ID" value="KAG5678756.1"/>
    <property type="molecule type" value="Genomic_DNA"/>
</dbReference>
<dbReference type="InterPro" id="IPR009602">
    <property type="entry name" value="CBAR/FAM92"/>
</dbReference>
<proteinExistence type="predicted"/>
<evidence type="ECO:0000313" key="3">
    <source>
        <dbReference type="Proteomes" id="UP001107558"/>
    </source>
</evidence>
<gene>
    <name evidence="2" type="ORF">PVAND_008401</name>
</gene>
<dbReference type="GO" id="GO:0036064">
    <property type="term" value="C:ciliary basal body"/>
    <property type="evidence" value="ECO:0007669"/>
    <property type="project" value="TreeGrafter"/>
</dbReference>
<keyword evidence="3" id="KW-1185">Reference proteome</keyword>
<dbReference type="InterPro" id="IPR027267">
    <property type="entry name" value="AH/BAR_dom_sf"/>
</dbReference>
<accession>A0A9J6C9D7</accession>
<sequence>MNSNYNLNELSEIQTKTIIDRVNETEKFMSLLLESIASLNRKNSRSRDRVDELSKVIKTLADSDNQNESISAAMDEFSKAIVHLADIEDMKILRIENKIIGELIQQYEFFCRNTREDVKNLVAARDREINKRRNIEVNRRSRGAYAENEIMISNIQLSKVLKEIFFVAENFEKQKLNDMKEILTNFILIYLKYFASGLEIFSAAYEIISSIDEKADLEQFKKHLESENNTSNKFKFMKAFSMFSHSTSNLDRIGKSVSSKSSMGKKSQSTTSLNSIDSNESEVVKAEKESIEADTKTSTDDDTDIDEDDSTMVTDGTITEETNQQKQTPKSNVKNTK</sequence>
<dbReference type="SUPFAM" id="SSF103657">
    <property type="entry name" value="BAR/IMD domain-like"/>
    <property type="match status" value="1"/>
</dbReference>
<feature type="compositionally biased region" description="Low complexity" evidence="1">
    <location>
        <begin position="255"/>
        <end position="272"/>
    </location>
</feature>
<dbReference type="Proteomes" id="UP001107558">
    <property type="component" value="Chromosome 2"/>
</dbReference>
<dbReference type="GO" id="GO:0060271">
    <property type="term" value="P:cilium assembly"/>
    <property type="evidence" value="ECO:0007669"/>
    <property type="project" value="TreeGrafter"/>
</dbReference>
<dbReference type="PANTHER" id="PTHR21223:SF2">
    <property type="entry name" value="CBY1-INTERACTING BAR DOMAIN-CONTAINING PROTEIN HOMOLOG"/>
    <property type="match status" value="1"/>
</dbReference>
<evidence type="ECO:0000256" key="1">
    <source>
        <dbReference type="SAM" id="MobiDB-lite"/>
    </source>
</evidence>
<feature type="region of interest" description="Disordered" evidence="1">
    <location>
        <begin position="254"/>
        <end position="337"/>
    </location>
</feature>
<feature type="compositionally biased region" description="Basic and acidic residues" evidence="1">
    <location>
        <begin position="282"/>
        <end position="299"/>
    </location>
</feature>
<feature type="compositionally biased region" description="Polar residues" evidence="1">
    <location>
        <begin position="312"/>
        <end position="337"/>
    </location>
</feature>
<dbReference type="PANTHER" id="PTHR21223">
    <property type="entry name" value="CBY1-INTERACTING BAR DOMAIN-CONTAINING PROTEIN HOMOLOG"/>
    <property type="match status" value="1"/>
</dbReference>
<dbReference type="Pfam" id="PF06730">
    <property type="entry name" value="FAM92"/>
    <property type="match status" value="1"/>
</dbReference>
<dbReference type="OrthoDB" id="60621at2759"/>